<protein>
    <recommendedName>
        <fullName evidence="7">Protein kinase domain-containing protein</fullName>
    </recommendedName>
</protein>
<accession>A0A8J3JCU5</accession>
<dbReference type="InterPro" id="IPR011009">
    <property type="entry name" value="Kinase-like_dom_sf"/>
</dbReference>
<proteinExistence type="predicted"/>
<evidence type="ECO:0000256" key="3">
    <source>
        <dbReference type="ARBA" id="ARBA00022777"/>
    </source>
</evidence>
<dbReference type="PROSITE" id="PS50011">
    <property type="entry name" value="PROTEIN_KINASE_DOM"/>
    <property type="match status" value="1"/>
</dbReference>
<keyword evidence="9" id="KW-1185">Reference proteome</keyword>
<dbReference type="SMART" id="SM00220">
    <property type="entry name" value="S_TKc"/>
    <property type="match status" value="1"/>
</dbReference>
<dbReference type="Gene3D" id="2.130.10.10">
    <property type="entry name" value="YVTN repeat-like/Quinoprotein amine dehydrogenase"/>
    <property type="match status" value="1"/>
</dbReference>
<keyword evidence="2 5" id="KW-0547">Nucleotide-binding</keyword>
<dbReference type="InterPro" id="IPR017441">
    <property type="entry name" value="Protein_kinase_ATP_BS"/>
</dbReference>
<feature type="region of interest" description="Disordered" evidence="6">
    <location>
        <begin position="317"/>
        <end position="341"/>
    </location>
</feature>
<dbReference type="GO" id="GO:0005524">
    <property type="term" value="F:ATP binding"/>
    <property type="evidence" value="ECO:0007669"/>
    <property type="project" value="UniProtKB-UniRule"/>
</dbReference>
<keyword evidence="1" id="KW-0808">Transferase</keyword>
<evidence type="ECO:0000256" key="4">
    <source>
        <dbReference type="ARBA" id="ARBA00022840"/>
    </source>
</evidence>
<dbReference type="PROSITE" id="PS00107">
    <property type="entry name" value="PROTEIN_KINASE_ATP"/>
    <property type="match status" value="1"/>
</dbReference>
<gene>
    <name evidence="8" type="ORF">Cba03nite_33450</name>
</gene>
<dbReference type="InterPro" id="IPR011047">
    <property type="entry name" value="Quinoprotein_ADH-like_sf"/>
</dbReference>
<dbReference type="SUPFAM" id="SSF56112">
    <property type="entry name" value="Protein kinase-like (PK-like)"/>
    <property type="match status" value="1"/>
</dbReference>
<evidence type="ECO:0000256" key="1">
    <source>
        <dbReference type="ARBA" id="ARBA00022679"/>
    </source>
</evidence>
<dbReference type="Gene3D" id="1.10.510.10">
    <property type="entry name" value="Transferase(Phosphotransferase) domain 1"/>
    <property type="match status" value="1"/>
</dbReference>
<evidence type="ECO:0000259" key="7">
    <source>
        <dbReference type="PROSITE" id="PS50011"/>
    </source>
</evidence>
<dbReference type="PROSITE" id="PS00108">
    <property type="entry name" value="PROTEIN_KINASE_ST"/>
    <property type="match status" value="1"/>
</dbReference>
<evidence type="ECO:0000256" key="6">
    <source>
        <dbReference type="SAM" id="MobiDB-lite"/>
    </source>
</evidence>
<dbReference type="SMART" id="SM00564">
    <property type="entry name" value="PQQ"/>
    <property type="match status" value="3"/>
</dbReference>
<dbReference type="InterPro" id="IPR015943">
    <property type="entry name" value="WD40/YVTN_repeat-like_dom_sf"/>
</dbReference>
<evidence type="ECO:0000313" key="9">
    <source>
        <dbReference type="Proteomes" id="UP000601223"/>
    </source>
</evidence>
<sequence>MEQLGSTDPSSIGPFRLVGRLGAGGMGRVYLGQSATGKRVAIKVIRSELAEDTVFRQRFAREVAAAKSITALHTAAVVDADPDAEQPWFATTYVEGPSLAQHVRQDGVLSPAACLTLAAGIAEALAAMHLGGLVHRDVKPSNVLLTDAGPQIIDFGIVLPAEATRLTTSMVVGTPAYMAPERLDGDEGSPAGDIFSLGATIVFAATGQGLLGGGTMQEQIARLAHGRFHLANVPKELRPLVVRCVSRRPKDRPTASELARTLVGLGAAAPASGWYVTPTTQMDPVPTSRQGLRRRTIIAAGLGVVAVAGTGATLALTGHTSNGQGDRNGAPGASPSTPERSATVLSALPLQETARFLDMTTVILGGQGLGTSEPSPLTRFLNVDGTERWRAARFFDPMPWGKLVAGTTIDENGQAKIVINDLATGRKVTTIQVEDLGRLYIVGTTLIHLPSAGYDSLRLQAFDTSGKRIMQEYLGDISSCYGCASDGTTLLYLGAVARFETLSYSDRMVRWDLKARSARWRVKLPSRVSKTAEVVASGEAIYVANQADTLISLNSLDGEVKWVASLASDDDAFYVDPQIGPLIFERGELVRLDPASGQRTWRYDLSGKWSPVALATDRKSLYIISKNCLICLDASTGELLWKRRLPEDTSNLHPSALRAVDDRIFITFEVPADKPNGGPGLLAVSLA</sequence>
<dbReference type="InterPro" id="IPR002372">
    <property type="entry name" value="PQQ_rpt_dom"/>
</dbReference>
<dbReference type="PANTHER" id="PTHR43289">
    <property type="entry name" value="MITOGEN-ACTIVATED PROTEIN KINASE KINASE KINASE 20-RELATED"/>
    <property type="match status" value="1"/>
</dbReference>
<feature type="binding site" evidence="5">
    <location>
        <position position="43"/>
    </location>
    <ligand>
        <name>ATP</name>
        <dbReference type="ChEBI" id="CHEBI:30616"/>
    </ligand>
</feature>
<dbReference type="AlphaFoldDB" id="A0A8J3JCU5"/>
<dbReference type="Pfam" id="PF13360">
    <property type="entry name" value="PQQ_2"/>
    <property type="match status" value="2"/>
</dbReference>
<dbReference type="InterPro" id="IPR018391">
    <property type="entry name" value="PQQ_b-propeller_rpt"/>
</dbReference>
<dbReference type="InterPro" id="IPR000719">
    <property type="entry name" value="Prot_kinase_dom"/>
</dbReference>
<feature type="domain" description="Protein kinase" evidence="7">
    <location>
        <begin position="15"/>
        <end position="265"/>
    </location>
</feature>
<dbReference type="Pfam" id="PF00069">
    <property type="entry name" value="Pkinase"/>
    <property type="match status" value="1"/>
</dbReference>
<evidence type="ECO:0000313" key="8">
    <source>
        <dbReference type="EMBL" id="GIF81996.1"/>
    </source>
</evidence>
<dbReference type="GO" id="GO:0004674">
    <property type="term" value="F:protein serine/threonine kinase activity"/>
    <property type="evidence" value="ECO:0007669"/>
    <property type="project" value="TreeGrafter"/>
</dbReference>
<evidence type="ECO:0000256" key="2">
    <source>
        <dbReference type="ARBA" id="ARBA00022741"/>
    </source>
</evidence>
<dbReference type="CDD" id="cd14014">
    <property type="entry name" value="STKc_PknB_like"/>
    <property type="match status" value="1"/>
</dbReference>
<reference evidence="8 9" key="1">
    <citation type="submission" date="2021-01" db="EMBL/GenBank/DDBJ databases">
        <title>Whole genome shotgun sequence of Catellatospora bangladeshensis NBRC 107357.</title>
        <authorList>
            <person name="Komaki H."/>
            <person name="Tamura T."/>
        </authorList>
    </citation>
    <scope>NUCLEOTIDE SEQUENCE [LARGE SCALE GENOMIC DNA]</scope>
    <source>
        <strain evidence="8 9">NBRC 107357</strain>
    </source>
</reference>
<name>A0A8J3JCU5_9ACTN</name>
<dbReference type="InterPro" id="IPR008271">
    <property type="entry name" value="Ser/Thr_kinase_AS"/>
</dbReference>
<keyword evidence="4 5" id="KW-0067">ATP-binding</keyword>
<evidence type="ECO:0000256" key="5">
    <source>
        <dbReference type="PROSITE-ProRule" id="PRU10141"/>
    </source>
</evidence>
<dbReference type="Gene3D" id="3.30.200.20">
    <property type="entry name" value="Phosphorylase Kinase, domain 1"/>
    <property type="match status" value="1"/>
</dbReference>
<dbReference type="EMBL" id="BONF01000017">
    <property type="protein sequence ID" value="GIF81996.1"/>
    <property type="molecule type" value="Genomic_DNA"/>
</dbReference>
<keyword evidence="3" id="KW-0418">Kinase</keyword>
<organism evidence="8 9">
    <name type="scientific">Catellatospora bangladeshensis</name>
    <dbReference type="NCBI Taxonomy" id="310355"/>
    <lineage>
        <taxon>Bacteria</taxon>
        <taxon>Bacillati</taxon>
        <taxon>Actinomycetota</taxon>
        <taxon>Actinomycetes</taxon>
        <taxon>Micromonosporales</taxon>
        <taxon>Micromonosporaceae</taxon>
        <taxon>Catellatospora</taxon>
    </lineage>
</organism>
<comment type="caution">
    <text evidence="8">The sequence shown here is derived from an EMBL/GenBank/DDBJ whole genome shotgun (WGS) entry which is preliminary data.</text>
</comment>
<dbReference type="PANTHER" id="PTHR43289:SF34">
    <property type="entry name" value="SERINE_THREONINE-PROTEIN KINASE YBDM-RELATED"/>
    <property type="match status" value="1"/>
</dbReference>
<dbReference type="SUPFAM" id="SSF50998">
    <property type="entry name" value="Quinoprotein alcohol dehydrogenase-like"/>
    <property type="match status" value="1"/>
</dbReference>
<dbReference type="Proteomes" id="UP000601223">
    <property type="component" value="Unassembled WGS sequence"/>
</dbReference>